<evidence type="ECO:0000256" key="2">
    <source>
        <dbReference type="ARBA" id="ARBA00004740"/>
    </source>
</evidence>
<dbReference type="EMBL" id="KZ613531">
    <property type="protein sequence ID" value="PMD13431.1"/>
    <property type="molecule type" value="Genomic_DNA"/>
</dbReference>
<dbReference type="PANTHER" id="PTHR43730">
    <property type="entry name" value="BETA-MANNOSIDASE"/>
    <property type="match status" value="1"/>
</dbReference>
<evidence type="ECO:0000256" key="7">
    <source>
        <dbReference type="ARBA" id="ARBA00023326"/>
    </source>
</evidence>
<evidence type="ECO:0000259" key="12">
    <source>
        <dbReference type="Pfam" id="PF17786"/>
    </source>
</evidence>
<evidence type="ECO:0000256" key="10">
    <source>
        <dbReference type="ARBA" id="ARBA00041614"/>
    </source>
</evidence>
<keyword evidence="6" id="KW-0326">Glycosidase</keyword>
<dbReference type="Gene3D" id="2.60.120.260">
    <property type="entry name" value="Galactose-binding domain-like"/>
    <property type="match status" value="1"/>
</dbReference>
<evidence type="ECO:0000256" key="1">
    <source>
        <dbReference type="ARBA" id="ARBA00000829"/>
    </source>
</evidence>
<dbReference type="Proteomes" id="UP000235672">
    <property type="component" value="Unassembled WGS sequence"/>
</dbReference>
<evidence type="ECO:0000256" key="3">
    <source>
        <dbReference type="ARBA" id="ARBA00012754"/>
    </source>
</evidence>
<keyword evidence="15" id="KW-1185">Reference proteome</keyword>
<comment type="pathway">
    <text evidence="2">Glycan metabolism; N-glycan degradation.</text>
</comment>
<evidence type="ECO:0000259" key="11">
    <source>
        <dbReference type="Pfam" id="PF00703"/>
    </source>
</evidence>
<reference evidence="14 15" key="1">
    <citation type="submission" date="2016-05" db="EMBL/GenBank/DDBJ databases">
        <title>A degradative enzymes factory behind the ericoid mycorrhizal symbiosis.</title>
        <authorList>
            <consortium name="DOE Joint Genome Institute"/>
            <person name="Martino E."/>
            <person name="Morin E."/>
            <person name="Grelet G."/>
            <person name="Kuo A."/>
            <person name="Kohler A."/>
            <person name="Daghino S."/>
            <person name="Barry K."/>
            <person name="Choi C."/>
            <person name="Cichocki N."/>
            <person name="Clum A."/>
            <person name="Copeland A."/>
            <person name="Hainaut M."/>
            <person name="Haridas S."/>
            <person name="Labutti K."/>
            <person name="Lindquist E."/>
            <person name="Lipzen A."/>
            <person name="Khouja H.-R."/>
            <person name="Murat C."/>
            <person name="Ohm R."/>
            <person name="Olson A."/>
            <person name="Spatafora J."/>
            <person name="Veneault-Fourrey C."/>
            <person name="Henrissat B."/>
            <person name="Grigoriev I."/>
            <person name="Martin F."/>
            <person name="Perotto S."/>
        </authorList>
    </citation>
    <scope>NUCLEOTIDE SEQUENCE [LARGE SCALE GENOMIC DNA]</scope>
    <source>
        <strain evidence="14 15">UAMH 7357</strain>
    </source>
</reference>
<dbReference type="SUPFAM" id="SSF49303">
    <property type="entry name" value="beta-Galactosidase/glucuronidase domain"/>
    <property type="match status" value="2"/>
</dbReference>
<dbReference type="Gene3D" id="2.60.40.10">
    <property type="entry name" value="Immunoglobulins"/>
    <property type="match status" value="2"/>
</dbReference>
<dbReference type="InterPro" id="IPR008979">
    <property type="entry name" value="Galactose-bd-like_sf"/>
</dbReference>
<evidence type="ECO:0000313" key="15">
    <source>
        <dbReference type="Proteomes" id="UP000235672"/>
    </source>
</evidence>
<evidence type="ECO:0000313" key="14">
    <source>
        <dbReference type="EMBL" id="PMD13431.1"/>
    </source>
</evidence>
<evidence type="ECO:0000256" key="4">
    <source>
        <dbReference type="ARBA" id="ARBA00022801"/>
    </source>
</evidence>
<dbReference type="FunFam" id="3.20.20.80:FF:000050">
    <property type="entry name" value="Beta-mannosidase B"/>
    <property type="match status" value="1"/>
</dbReference>
<evidence type="ECO:0000256" key="5">
    <source>
        <dbReference type="ARBA" id="ARBA00023277"/>
    </source>
</evidence>
<dbReference type="GO" id="GO:0004567">
    <property type="term" value="F:beta-mannosidase activity"/>
    <property type="evidence" value="ECO:0007669"/>
    <property type="project" value="UniProtKB-EC"/>
</dbReference>
<keyword evidence="5" id="KW-0119">Carbohydrate metabolism</keyword>
<feature type="domain" description="Glycoside hydrolase family 2 immunoglobulin-like beta-sandwich" evidence="11">
    <location>
        <begin position="202"/>
        <end position="302"/>
    </location>
</feature>
<evidence type="ECO:0000259" key="13">
    <source>
        <dbReference type="Pfam" id="PF22666"/>
    </source>
</evidence>
<dbReference type="STRING" id="1745343.A0A2J6PHA3"/>
<proteinExistence type="inferred from homology"/>
<evidence type="ECO:0000256" key="9">
    <source>
        <dbReference type="ARBA" id="ARBA00041069"/>
    </source>
</evidence>
<dbReference type="InterPro" id="IPR017853">
    <property type="entry name" value="GH"/>
</dbReference>
<dbReference type="Pfam" id="PF17786">
    <property type="entry name" value="Mannosidase_ig"/>
    <property type="match status" value="1"/>
</dbReference>
<sequence length="852" mass="97112">MSRSQFPLSSGWQWKLANANGNDHANKNTVLQDWQPASQFPSVIQLELLHTKQIPDPNIGENERLIQWVGEVDWVYRTSFPTPTRTGQDTELVFEGLDTFATVTLNGREILKSNNMFLPARINIKHLLKPAGEENVVEIVFESALKKGTELEKKYGERASMMRDKRRMQMRKAQYHWGWDWGPIIVTCGPYLPIYLDTFDSRIDDLYITTNLAPDHKSAEIKVNVKVGGTNTNTNTIVKICNAVGETVAENTVQNGNGKFTISNPDLWWPNGNGAQSLYTATATLSSSTHSLDTQSKKFGIRTITLIQRPLDNEPGTTFMFNVNGLDMFIQGGDWVPADNLTPRLTRQKYYDWMVMAKKGNLNMIRVWGGGIYEPEEFFDACDELGLLVWHDFAFACGDFPLHDEYLESVKKEVEAQTLRIRGRASLALLCGGNEDFMLADYDGEPIPGTVLHRKHYDHTDTVGPFENTEFPQRKIYLDVIPKIVKSLCNVQYWANSPWGGPEIANDPTIGDIHQWDVWHGKSLSYQNYKNLSGRFVSEFGMHGFPDMRTVNEFAPNVIDRHPQSRAIDCHNKGHGAETRIARYLAENFRYSQDLEKYVYASQLMQSEAYGYACRDWKRKFGGKGKESCAGMVIWQFNDCYPCTSWSFVDYHIRPKPAYFTIKRAFADVSVGIERTPWSRWIDDDHPRNLIPKFTVWGQSNIKQTVTLVLKAYDMVASKYIDIPSREVTLLPNQTTELGEIEVPNLTEGSLIITSATLVGSKPLARMVNWPEPFRYLNWHKETKVKVEVVGEKVEVSANYPVKGLLLSADGDEEVEWEDNMLDLMPGETLSVGIQGLNDREIKRQFLNDWEL</sequence>
<keyword evidence="4 14" id="KW-0378">Hydrolase</keyword>
<dbReference type="Gene3D" id="3.20.20.80">
    <property type="entry name" value="Glycosidases"/>
    <property type="match status" value="1"/>
</dbReference>
<dbReference type="InterPro" id="IPR041447">
    <property type="entry name" value="Mannosidase_ig"/>
</dbReference>
<comment type="similarity">
    <text evidence="8">Belongs to the glycosyl hydrolase 2 family. Beta-mannosidase B subfamily.</text>
</comment>
<dbReference type="GO" id="GO:0000272">
    <property type="term" value="P:polysaccharide catabolic process"/>
    <property type="evidence" value="ECO:0007669"/>
    <property type="project" value="UniProtKB-KW"/>
</dbReference>
<dbReference type="InterPro" id="IPR013783">
    <property type="entry name" value="Ig-like_fold"/>
</dbReference>
<evidence type="ECO:0000256" key="8">
    <source>
        <dbReference type="ARBA" id="ARBA00038429"/>
    </source>
</evidence>
<comment type="catalytic activity">
    <reaction evidence="1">
        <text>Hydrolysis of terminal, non-reducing beta-D-mannose residues in beta-D-mannosides.</text>
        <dbReference type="EC" id="3.2.1.25"/>
    </reaction>
</comment>
<dbReference type="AlphaFoldDB" id="A0A2J6PHA3"/>
<dbReference type="PANTHER" id="PTHR43730:SF1">
    <property type="entry name" value="BETA-MANNOSIDASE"/>
    <property type="match status" value="1"/>
</dbReference>
<evidence type="ECO:0000256" key="6">
    <source>
        <dbReference type="ARBA" id="ARBA00023295"/>
    </source>
</evidence>
<dbReference type="InterPro" id="IPR036156">
    <property type="entry name" value="Beta-gal/glucu_dom_sf"/>
</dbReference>
<accession>A0A2J6PHA3</accession>
<dbReference type="SUPFAM" id="SSF49785">
    <property type="entry name" value="Galactose-binding domain-like"/>
    <property type="match status" value="1"/>
</dbReference>
<dbReference type="GO" id="GO:0006516">
    <property type="term" value="P:glycoprotein catabolic process"/>
    <property type="evidence" value="ECO:0007669"/>
    <property type="project" value="TreeGrafter"/>
</dbReference>
<protein>
    <recommendedName>
        <fullName evidence="9">Beta-mannosidase B</fullName>
        <ecNumber evidence="3">3.2.1.25</ecNumber>
    </recommendedName>
    <alternativeName>
        <fullName evidence="10">Mannanase B</fullName>
    </alternativeName>
</protein>
<dbReference type="OrthoDB" id="2866996at2759"/>
<dbReference type="Pfam" id="PF22666">
    <property type="entry name" value="Glyco_hydro_2_N2"/>
    <property type="match status" value="1"/>
</dbReference>
<name>A0A2J6PHA3_9HELO</name>
<feature type="domain" description="Mannosidase Ig/CBM-like" evidence="12">
    <location>
        <begin position="703"/>
        <end position="776"/>
    </location>
</feature>
<gene>
    <name evidence="14" type="ORF">NA56DRAFT_712009</name>
</gene>
<feature type="domain" description="Beta-mannosidase-like galactose-binding" evidence="13">
    <location>
        <begin position="14"/>
        <end position="191"/>
    </location>
</feature>
<dbReference type="Pfam" id="PF00703">
    <property type="entry name" value="Glyco_hydro_2"/>
    <property type="match status" value="1"/>
</dbReference>
<dbReference type="InterPro" id="IPR050887">
    <property type="entry name" value="Beta-mannosidase_GH2"/>
</dbReference>
<dbReference type="EC" id="3.2.1.25" evidence="3"/>
<dbReference type="SUPFAM" id="SSF51445">
    <property type="entry name" value="(Trans)glycosidases"/>
    <property type="match status" value="1"/>
</dbReference>
<dbReference type="InterPro" id="IPR006102">
    <property type="entry name" value="Ig-like_GH2"/>
</dbReference>
<organism evidence="14 15">
    <name type="scientific">Hyaloscypha hepaticicola</name>
    <dbReference type="NCBI Taxonomy" id="2082293"/>
    <lineage>
        <taxon>Eukaryota</taxon>
        <taxon>Fungi</taxon>
        <taxon>Dikarya</taxon>
        <taxon>Ascomycota</taxon>
        <taxon>Pezizomycotina</taxon>
        <taxon>Leotiomycetes</taxon>
        <taxon>Helotiales</taxon>
        <taxon>Hyaloscyphaceae</taxon>
        <taxon>Hyaloscypha</taxon>
    </lineage>
</organism>
<dbReference type="InterPro" id="IPR054593">
    <property type="entry name" value="Beta-mannosidase-like_N2"/>
</dbReference>
<keyword evidence="7" id="KW-0624">Polysaccharide degradation</keyword>